<dbReference type="PANTHER" id="PTHR30061:SF50">
    <property type="entry name" value="MALTOSE_MALTODEXTRIN-BINDING PERIPLASMIC PROTEIN"/>
    <property type="match status" value="1"/>
</dbReference>
<dbReference type="GO" id="GO:0055052">
    <property type="term" value="C:ATP-binding cassette (ABC) transporter complex, substrate-binding subunit-containing"/>
    <property type="evidence" value="ECO:0007669"/>
    <property type="project" value="TreeGrafter"/>
</dbReference>
<keyword evidence="3" id="KW-0732">Signal</keyword>
<protein>
    <recommendedName>
        <fullName evidence="6">ABC transporter substrate-binding protein</fullName>
    </recommendedName>
</protein>
<evidence type="ECO:0008006" key="6">
    <source>
        <dbReference type="Google" id="ProtNLM"/>
    </source>
</evidence>
<evidence type="ECO:0000256" key="2">
    <source>
        <dbReference type="ARBA" id="ARBA00022448"/>
    </source>
</evidence>
<organism evidence="4 5">
    <name type="scientific">Dictyobacter kobayashii</name>
    <dbReference type="NCBI Taxonomy" id="2014872"/>
    <lineage>
        <taxon>Bacteria</taxon>
        <taxon>Bacillati</taxon>
        <taxon>Chloroflexota</taxon>
        <taxon>Ktedonobacteria</taxon>
        <taxon>Ktedonobacterales</taxon>
        <taxon>Dictyobacteraceae</taxon>
        <taxon>Dictyobacter</taxon>
    </lineage>
</organism>
<reference evidence="5" key="1">
    <citation type="submission" date="2018-12" db="EMBL/GenBank/DDBJ databases">
        <title>Tengunoibacter tsumagoiensis gen. nov., sp. nov., Dictyobacter kobayashii sp. nov., D. alpinus sp. nov., and D. joshuensis sp. nov. and description of Dictyobacteraceae fam. nov. within the order Ktedonobacterales isolated from Tengu-no-mugimeshi.</title>
        <authorList>
            <person name="Wang C.M."/>
            <person name="Zheng Y."/>
            <person name="Sakai Y."/>
            <person name="Toyoda A."/>
            <person name="Minakuchi Y."/>
            <person name="Abe K."/>
            <person name="Yokota A."/>
            <person name="Yabe S."/>
        </authorList>
    </citation>
    <scope>NUCLEOTIDE SEQUENCE [LARGE SCALE GENOMIC DNA]</scope>
    <source>
        <strain evidence="5">Uno11</strain>
    </source>
</reference>
<keyword evidence="5" id="KW-1185">Reference proteome</keyword>
<comment type="caution">
    <text evidence="4">The sequence shown here is derived from an EMBL/GenBank/DDBJ whole genome shotgun (WGS) entry which is preliminary data.</text>
</comment>
<dbReference type="Pfam" id="PF13416">
    <property type="entry name" value="SBP_bac_8"/>
    <property type="match status" value="1"/>
</dbReference>
<sequence>MDPSNGPVTIDKLWSIAQKLNKTDSKGNYTQLGFIPWAGEGEHATWALDFGAKYYNQQTCQVTLTEPAIMQAYQDYTKWAQQLNYSKVDTFLATYQPPNAPPSQTPFLTGHLALSIDGNWNISNLTQYAPKLNYGITYLPVQQQGDKPFTWSGGFALVMPKGAPNSEGGYRFMHFMTGEEGQHIYAQVTQHLPTWKSLYNDQSFFAGQQKFFGNLMQYSHSRVPLPVGAQLWDAMTTAQQDVLLGNKSPQQALSEAQARIQPQMQQFCPFKLT</sequence>
<dbReference type="Proteomes" id="UP000287188">
    <property type="component" value="Unassembled WGS sequence"/>
</dbReference>
<dbReference type="GO" id="GO:0015768">
    <property type="term" value="P:maltose transport"/>
    <property type="evidence" value="ECO:0007669"/>
    <property type="project" value="TreeGrafter"/>
</dbReference>
<dbReference type="PANTHER" id="PTHR30061">
    <property type="entry name" value="MALTOSE-BINDING PERIPLASMIC PROTEIN"/>
    <property type="match status" value="1"/>
</dbReference>
<proteinExistence type="inferred from homology"/>
<evidence type="ECO:0000256" key="1">
    <source>
        <dbReference type="ARBA" id="ARBA00008520"/>
    </source>
</evidence>
<dbReference type="EMBL" id="BIFS01000001">
    <property type="protein sequence ID" value="GCE17708.1"/>
    <property type="molecule type" value="Genomic_DNA"/>
</dbReference>
<comment type="similarity">
    <text evidence="1">Belongs to the bacterial solute-binding protein 1 family.</text>
</comment>
<gene>
    <name evidence="4" type="ORF">KDK_15080</name>
</gene>
<dbReference type="InterPro" id="IPR006059">
    <property type="entry name" value="SBP"/>
</dbReference>
<dbReference type="GO" id="GO:1901982">
    <property type="term" value="F:maltose binding"/>
    <property type="evidence" value="ECO:0007669"/>
    <property type="project" value="TreeGrafter"/>
</dbReference>
<evidence type="ECO:0000313" key="4">
    <source>
        <dbReference type="EMBL" id="GCE17708.1"/>
    </source>
</evidence>
<name>A0A402AF18_9CHLR</name>
<dbReference type="Gene3D" id="3.40.190.10">
    <property type="entry name" value="Periplasmic binding protein-like II"/>
    <property type="match status" value="1"/>
</dbReference>
<dbReference type="SUPFAM" id="SSF53850">
    <property type="entry name" value="Periplasmic binding protein-like II"/>
    <property type="match status" value="1"/>
</dbReference>
<evidence type="ECO:0000313" key="5">
    <source>
        <dbReference type="Proteomes" id="UP000287188"/>
    </source>
</evidence>
<dbReference type="AlphaFoldDB" id="A0A402AF18"/>
<evidence type="ECO:0000256" key="3">
    <source>
        <dbReference type="ARBA" id="ARBA00022729"/>
    </source>
</evidence>
<accession>A0A402AF18</accession>
<keyword evidence="2" id="KW-0813">Transport</keyword>
<dbReference type="GO" id="GO:0042956">
    <property type="term" value="P:maltodextrin transmembrane transport"/>
    <property type="evidence" value="ECO:0007669"/>
    <property type="project" value="TreeGrafter"/>
</dbReference>